<name>A0ABR3C9E4_9PEZI</name>
<organism evidence="2 3">
    <name type="scientific">Diplodia seriata</name>
    <dbReference type="NCBI Taxonomy" id="420778"/>
    <lineage>
        <taxon>Eukaryota</taxon>
        <taxon>Fungi</taxon>
        <taxon>Dikarya</taxon>
        <taxon>Ascomycota</taxon>
        <taxon>Pezizomycotina</taxon>
        <taxon>Dothideomycetes</taxon>
        <taxon>Dothideomycetes incertae sedis</taxon>
        <taxon>Botryosphaeriales</taxon>
        <taxon>Botryosphaeriaceae</taxon>
        <taxon>Diplodia</taxon>
    </lineage>
</organism>
<keyword evidence="3" id="KW-1185">Reference proteome</keyword>
<evidence type="ECO:0000313" key="2">
    <source>
        <dbReference type="EMBL" id="KAL0256800.1"/>
    </source>
</evidence>
<proteinExistence type="predicted"/>
<dbReference type="EMBL" id="JAJVCZ030000009">
    <property type="protein sequence ID" value="KAL0256800.1"/>
    <property type="molecule type" value="Genomic_DNA"/>
</dbReference>
<comment type="caution">
    <text evidence="2">The sequence shown here is derived from an EMBL/GenBank/DDBJ whole genome shotgun (WGS) entry which is preliminary data.</text>
</comment>
<dbReference type="GeneID" id="92013282"/>
<dbReference type="RefSeq" id="XP_066629829.1">
    <property type="nucleotide sequence ID" value="XM_066780600.1"/>
</dbReference>
<accession>A0ABR3C9E4</accession>
<dbReference type="Proteomes" id="UP001430584">
    <property type="component" value="Unassembled WGS sequence"/>
</dbReference>
<protein>
    <submittedName>
        <fullName evidence="2">Uncharacterized protein</fullName>
    </submittedName>
</protein>
<feature type="region of interest" description="Disordered" evidence="1">
    <location>
        <begin position="265"/>
        <end position="284"/>
    </location>
</feature>
<gene>
    <name evidence="2" type="ORF">SLS55_009197</name>
</gene>
<evidence type="ECO:0000313" key="3">
    <source>
        <dbReference type="Proteomes" id="UP001430584"/>
    </source>
</evidence>
<sequence>MAWETDLSPNLDCNEQLLHSKWAAFIAKESLKLSLYALVFLDFHIFKVCNLRPMISSIELGWELPHAATLWEASTSKAWLARLYQDGCGAVVSFDATTTKYAFQGSATKSLALATQSLLSGSPCPHLAAALAASPFAALCVAATVDALVQDFTRCYYQLPPSLSDPSLFHILTQAQNKNVAAALRAIADARTTALRGAAADADGRGSSAAGLWGAVHLVVASVKASLCVPDDLLIGGIVDNGVAAGLATHAHLTLGSYFASRRSAMQQQQQQQQHPSGGSPSELDAAGSLGLLGELMPALGHVVEQSSAETVCDEGPWVAVVTIRLLITIWKTLRLVVEYVRRNMDSAGESSFDPAGVTLRAVTRTVEGYIRRLTPDHALDMGSTVESQERDLGYHERCLLLLAGELCKRRPVWPVGPALATVFDEIMAAIV</sequence>
<reference evidence="2 3" key="1">
    <citation type="submission" date="2024-02" db="EMBL/GenBank/DDBJ databases">
        <title>De novo assembly and annotation of 12 fungi associated with fruit tree decline syndrome in Ontario, Canada.</title>
        <authorList>
            <person name="Sulman M."/>
            <person name="Ellouze W."/>
            <person name="Ilyukhin E."/>
        </authorList>
    </citation>
    <scope>NUCLEOTIDE SEQUENCE [LARGE SCALE GENOMIC DNA]</scope>
    <source>
        <strain evidence="2 3">FDS-637</strain>
    </source>
</reference>
<evidence type="ECO:0000256" key="1">
    <source>
        <dbReference type="SAM" id="MobiDB-lite"/>
    </source>
</evidence>